<keyword evidence="1" id="KW-0812">Transmembrane</keyword>
<keyword evidence="1" id="KW-0472">Membrane</keyword>
<name>A0A7J0HAA3_9ERIC</name>
<evidence type="ECO:0000256" key="1">
    <source>
        <dbReference type="SAM" id="Phobius"/>
    </source>
</evidence>
<proteinExistence type="predicted"/>
<accession>A0A7J0HAA3</accession>
<feature type="transmembrane region" description="Helical" evidence="1">
    <location>
        <begin position="153"/>
        <end position="174"/>
    </location>
</feature>
<gene>
    <name evidence="2" type="ORF">Acr_28g0007420</name>
</gene>
<dbReference type="OrthoDB" id="1194658at2759"/>
<evidence type="ECO:0000313" key="3">
    <source>
        <dbReference type="Proteomes" id="UP000585474"/>
    </source>
</evidence>
<evidence type="ECO:0000313" key="2">
    <source>
        <dbReference type="EMBL" id="GFZ20037.1"/>
    </source>
</evidence>
<organism evidence="2 3">
    <name type="scientific">Actinidia rufa</name>
    <dbReference type="NCBI Taxonomy" id="165716"/>
    <lineage>
        <taxon>Eukaryota</taxon>
        <taxon>Viridiplantae</taxon>
        <taxon>Streptophyta</taxon>
        <taxon>Embryophyta</taxon>
        <taxon>Tracheophyta</taxon>
        <taxon>Spermatophyta</taxon>
        <taxon>Magnoliopsida</taxon>
        <taxon>eudicotyledons</taxon>
        <taxon>Gunneridae</taxon>
        <taxon>Pentapetalae</taxon>
        <taxon>asterids</taxon>
        <taxon>Ericales</taxon>
        <taxon>Actinidiaceae</taxon>
        <taxon>Actinidia</taxon>
    </lineage>
</organism>
<dbReference type="Proteomes" id="UP000585474">
    <property type="component" value="Unassembled WGS sequence"/>
</dbReference>
<dbReference type="AlphaFoldDB" id="A0A7J0HAA3"/>
<dbReference type="EMBL" id="BJWL01000028">
    <property type="protein sequence ID" value="GFZ20037.1"/>
    <property type="molecule type" value="Genomic_DNA"/>
</dbReference>
<protein>
    <submittedName>
        <fullName evidence="2">Uncharacterized protein</fullName>
    </submittedName>
</protein>
<reference evidence="2 3" key="1">
    <citation type="submission" date="2019-07" db="EMBL/GenBank/DDBJ databases">
        <title>De Novo Assembly of kiwifruit Actinidia rufa.</title>
        <authorList>
            <person name="Sugita-Konishi S."/>
            <person name="Sato K."/>
            <person name="Mori E."/>
            <person name="Abe Y."/>
            <person name="Kisaki G."/>
            <person name="Hamano K."/>
            <person name="Suezawa K."/>
            <person name="Otani M."/>
            <person name="Fukuda T."/>
            <person name="Manabe T."/>
            <person name="Gomi K."/>
            <person name="Tabuchi M."/>
            <person name="Akimitsu K."/>
            <person name="Kataoka I."/>
        </authorList>
    </citation>
    <scope>NUCLEOTIDE SEQUENCE [LARGE SCALE GENOMIC DNA]</scope>
    <source>
        <strain evidence="3">cv. Fuchu</strain>
    </source>
</reference>
<keyword evidence="1" id="KW-1133">Transmembrane helix</keyword>
<keyword evidence="3" id="KW-1185">Reference proteome</keyword>
<sequence length="191" mass="20853">MMNESHLQGWCVVASYTCATLDGKGMRELCLDRMAMFKTVMLRADARHEKAKIHGDESIHGWLGADPRLALALARQQSCKTLEFSGAQGEECLWRMDALLVSDFSGSKENSRDGIAGEGLEKSAHLATFLAFGLSYVFSGPPSNGVNMGLFDIAAILSCGNLVALAPLFLGTLYERLDRLRPSLNRLKKAI</sequence>
<comment type="caution">
    <text evidence="2">The sequence shown here is derived from an EMBL/GenBank/DDBJ whole genome shotgun (WGS) entry which is preliminary data.</text>
</comment>